<organism evidence="3 4">
    <name type="scientific">Ascobolus immersus RN42</name>
    <dbReference type="NCBI Taxonomy" id="1160509"/>
    <lineage>
        <taxon>Eukaryota</taxon>
        <taxon>Fungi</taxon>
        <taxon>Dikarya</taxon>
        <taxon>Ascomycota</taxon>
        <taxon>Pezizomycotina</taxon>
        <taxon>Pezizomycetes</taxon>
        <taxon>Pezizales</taxon>
        <taxon>Ascobolaceae</taxon>
        <taxon>Ascobolus</taxon>
    </lineage>
</organism>
<keyword evidence="1" id="KW-1133">Transmembrane helix</keyword>
<protein>
    <submittedName>
        <fullName evidence="3">Uncharacterized protein</fullName>
    </submittedName>
</protein>
<dbReference type="EMBL" id="ML119678">
    <property type="protein sequence ID" value="RPA81608.1"/>
    <property type="molecule type" value="Genomic_DNA"/>
</dbReference>
<dbReference type="OrthoDB" id="194358at2759"/>
<feature type="transmembrane region" description="Helical" evidence="1">
    <location>
        <begin position="348"/>
        <end position="369"/>
    </location>
</feature>
<evidence type="ECO:0000313" key="4">
    <source>
        <dbReference type="Proteomes" id="UP000275078"/>
    </source>
</evidence>
<dbReference type="Proteomes" id="UP000275078">
    <property type="component" value="Unassembled WGS sequence"/>
</dbReference>
<sequence length="431" mass="47752">MVSLQRLGRIGSTYFGVLFFAARLPFVHAAEFSGDATNDLFSDLGPLLALFGEQVAKQFMASSTTWEDNVLFAMGPLGIVTAVVSAIRIGGPLWLRALVGRARESRAAAEEELTTSTSHDVCEIWNGQSVVRLVGSPRILQLVYLADMDGTEPEDRILTLETKTKTRCRFTKAWKPKKQKRLPLSTEIIPPNLFLNLRPSITLSQRWEIRTFTFISVVLQAFAVAFSGLITYHPTIRDGYKKDGEDMEPHAFPLTAIGTAILVLGMWVCSFVIESSTTEHNWQVQQASIPAPFMDEELSPPKSFHVLWLQQGGAVTDQQFDSFTIIAKGIRAGISTSRLTSSLIDPSGSFQAITTFGAITSIGGFVIQFTGLRSMHYAATLSQLIVTVIMVVIRAWLRRGLSARPLAYKIPQGYEMDWLATRLAFEPAKLW</sequence>
<name>A0A3N4IAA4_ASCIM</name>
<keyword evidence="1" id="KW-0472">Membrane</keyword>
<evidence type="ECO:0000313" key="3">
    <source>
        <dbReference type="EMBL" id="RPA81608.1"/>
    </source>
</evidence>
<dbReference type="AlphaFoldDB" id="A0A3N4IAA4"/>
<keyword evidence="4" id="KW-1185">Reference proteome</keyword>
<proteinExistence type="predicted"/>
<accession>A0A3N4IAA4</accession>
<evidence type="ECO:0000256" key="1">
    <source>
        <dbReference type="SAM" id="Phobius"/>
    </source>
</evidence>
<gene>
    <name evidence="3" type="ORF">BJ508DRAFT_209014</name>
</gene>
<feature type="transmembrane region" description="Helical" evidence="1">
    <location>
        <begin position="212"/>
        <end position="232"/>
    </location>
</feature>
<feature type="transmembrane region" description="Helical" evidence="1">
    <location>
        <begin position="375"/>
        <end position="397"/>
    </location>
</feature>
<feature type="transmembrane region" description="Helical" evidence="1">
    <location>
        <begin position="252"/>
        <end position="273"/>
    </location>
</feature>
<reference evidence="3 4" key="1">
    <citation type="journal article" date="2018" name="Nat. Ecol. Evol.">
        <title>Pezizomycetes genomes reveal the molecular basis of ectomycorrhizal truffle lifestyle.</title>
        <authorList>
            <person name="Murat C."/>
            <person name="Payen T."/>
            <person name="Noel B."/>
            <person name="Kuo A."/>
            <person name="Morin E."/>
            <person name="Chen J."/>
            <person name="Kohler A."/>
            <person name="Krizsan K."/>
            <person name="Balestrini R."/>
            <person name="Da Silva C."/>
            <person name="Montanini B."/>
            <person name="Hainaut M."/>
            <person name="Levati E."/>
            <person name="Barry K.W."/>
            <person name="Belfiori B."/>
            <person name="Cichocki N."/>
            <person name="Clum A."/>
            <person name="Dockter R.B."/>
            <person name="Fauchery L."/>
            <person name="Guy J."/>
            <person name="Iotti M."/>
            <person name="Le Tacon F."/>
            <person name="Lindquist E.A."/>
            <person name="Lipzen A."/>
            <person name="Malagnac F."/>
            <person name="Mello A."/>
            <person name="Molinier V."/>
            <person name="Miyauchi S."/>
            <person name="Poulain J."/>
            <person name="Riccioni C."/>
            <person name="Rubini A."/>
            <person name="Sitrit Y."/>
            <person name="Splivallo R."/>
            <person name="Traeger S."/>
            <person name="Wang M."/>
            <person name="Zifcakova L."/>
            <person name="Wipf D."/>
            <person name="Zambonelli A."/>
            <person name="Paolocci F."/>
            <person name="Nowrousian M."/>
            <person name="Ottonello S."/>
            <person name="Baldrian P."/>
            <person name="Spatafora J.W."/>
            <person name="Henrissat B."/>
            <person name="Nagy L.G."/>
            <person name="Aury J.M."/>
            <person name="Wincker P."/>
            <person name="Grigoriev I.V."/>
            <person name="Bonfante P."/>
            <person name="Martin F.M."/>
        </authorList>
    </citation>
    <scope>NUCLEOTIDE SEQUENCE [LARGE SCALE GENOMIC DNA]</scope>
    <source>
        <strain evidence="3 4">RN42</strain>
    </source>
</reference>
<evidence type="ECO:0000256" key="2">
    <source>
        <dbReference type="SAM" id="SignalP"/>
    </source>
</evidence>
<keyword evidence="1" id="KW-0812">Transmembrane</keyword>
<feature type="signal peptide" evidence="2">
    <location>
        <begin position="1"/>
        <end position="29"/>
    </location>
</feature>
<feature type="chain" id="PRO_5017950017" evidence="2">
    <location>
        <begin position="30"/>
        <end position="431"/>
    </location>
</feature>
<feature type="transmembrane region" description="Helical" evidence="1">
    <location>
        <begin position="70"/>
        <end position="95"/>
    </location>
</feature>
<keyword evidence="2" id="KW-0732">Signal</keyword>
<feature type="non-terminal residue" evidence="3">
    <location>
        <position position="431"/>
    </location>
</feature>
<dbReference type="STRING" id="1160509.A0A3N4IAA4"/>